<feature type="transmembrane region" description="Helical" evidence="1">
    <location>
        <begin position="116"/>
        <end position="140"/>
    </location>
</feature>
<keyword evidence="1" id="KW-0812">Transmembrane</keyword>
<feature type="transmembrane region" description="Helical" evidence="1">
    <location>
        <begin position="20"/>
        <end position="38"/>
    </location>
</feature>
<feature type="transmembrane region" description="Helical" evidence="1">
    <location>
        <begin position="238"/>
        <end position="257"/>
    </location>
</feature>
<evidence type="ECO:0000256" key="1">
    <source>
        <dbReference type="SAM" id="Phobius"/>
    </source>
</evidence>
<gene>
    <name evidence="2" type="ORF">PbB2_02720</name>
</gene>
<evidence type="ECO:0000313" key="3">
    <source>
        <dbReference type="Proteomes" id="UP000245086"/>
    </source>
</evidence>
<comment type="caution">
    <text evidence="2">The sequence shown here is derived from an EMBL/GenBank/DDBJ whole genome shotgun (WGS) entry which is preliminary data.</text>
</comment>
<feature type="transmembrane region" description="Helical" evidence="1">
    <location>
        <begin position="198"/>
        <end position="226"/>
    </location>
</feature>
<accession>A0A2P2ED93</accession>
<evidence type="ECO:0008006" key="4">
    <source>
        <dbReference type="Google" id="ProtNLM"/>
    </source>
</evidence>
<organism evidence="2 3">
    <name type="scientific">Candidatus Phycosocius bacilliformis</name>
    <dbReference type="NCBI Taxonomy" id="1445552"/>
    <lineage>
        <taxon>Bacteria</taxon>
        <taxon>Pseudomonadati</taxon>
        <taxon>Pseudomonadota</taxon>
        <taxon>Alphaproteobacteria</taxon>
        <taxon>Caulobacterales</taxon>
        <taxon>Caulobacterales incertae sedis</taxon>
        <taxon>Candidatus Phycosocius</taxon>
    </lineage>
</organism>
<keyword evidence="1" id="KW-1133">Transmembrane helix</keyword>
<reference evidence="2 3" key="1">
    <citation type="journal article" date="2018" name="Genome Announc.">
        <title>Draft Genome Sequence of "Candidatus Phycosocius bacilliformis," an Alphaproteobacterial Ectosymbiont of the Hydrocarbon-Producing Green Alga Botryococcus braunii.</title>
        <authorList>
            <person name="Tanabe Y."/>
            <person name="Yamaguchi H."/>
            <person name="Watanabe M.M."/>
        </authorList>
    </citation>
    <scope>NUCLEOTIDE SEQUENCE [LARGE SCALE GENOMIC DNA]</scope>
    <source>
        <strain evidence="2 3">BOTRYCO-2</strain>
    </source>
</reference>
<dbReference type="EMBL" id="BFBR01000009">
    <property type="protein sequence ID" value="GBF59028.1"/>
    <property type="molecule type" value="Genomic_DNA"/>
</dbReference>
<name>A0A2P2ED93_9PROT</name>
<feature type="transmembrane region" description="Helical" evidence="1">
    <location>
        <begin position="171"/>
        <end position="186"/>
    </location>
</feature>
<protein>
    <recommendedName>
        <fullName evidence="4">Glycosyltransferase RgtA/B/C/D-like domain-containing protein</fullName>
    </recommendedName>
</protein>
<dbReference type="Proteomes" id="UP000245086">
    <property type="component" value="Unassembled WGS sequence"/>
</dbReference>
<feature type="transmembrane region" description="Helical" evidence="1">
    <location>
        <begin position="359"/>
        <end position="379"/>
    </location>
</feature>
<sequence length="605" mass="64725">MSLPTNSNPSSVAQRSILSWSIRSVLILAICAAIYQVLGPYWARVQMWNLIDNDDAMRVLQVRDWLAGQAWFDVSQHRLTPHPISNIHWSRFADLPLAMTMMITRATLGGELGEKAAVFVTPVWLGVVYVLVGVKASIALGGNKSMIPAVFLVAGAPAALAYFLPGRVDHHGLQLILLVTAIWGLVSSSQKMAGLSGAAIAIGIAIGLETLPMQLILIAWVALRWAWRGNDVATQTRWFATCLAVGLALCFVATVPAEKWALPINDAMGRGHVVLGILGGILLTAGSHLSKETKVDRMGLVIRLLILIGIGIVVLSGLFVFPELIVPPYSKLDPLLLRLWLNNVSEAKPLSDALLSTTLGFAVFPVIAGLISIVAIGWAKGKERDLWVLAAMTILMSVGLAIFWQARTSGLAAAVSGVMAGGLIGKISEFISLRAALMVALVLNPIVPGFFGASIARMFEPKSGKFKVGGGAGCYTQQAFATLNQQKPGLVIAPIDMGARILLTTRHQVLAAPYHRNETGNLASYRVFMAKSDQAKAMVAGLRGDYVAICTRSAEIAILSREGPGGLMADLSSNNIPDWLMPLPKAKGSDVRLFKVQLDENRIGG</sequence>
<feature type="transmembrane region" description="Helical" evidence="1">
    <location>
        <begin position="386"/>
        <end position="404"/>
    </location>
</feature>
<dbReference type="AlphaFoldDB" id="A0A2P2ED93"/>
<feature type="transmembrane region" description="Helical" evidence="1">
    <location>
        <begin position="269"/>
        <end position="289"/>
    </location>
</feature>
<feature type="transmembrane region" description="Helical" evidence="1">
    <location>
        <begin position="435"/>
        <end position="456"/>
    </location>
</feature>
<keyword evidence="3" id="KW-1185">Reference proteome</keyword>
<feature type="transmembrane region" description="Helical" evidence="1">
    <location>
        <begin position="410"/>
        <end position="428"/>
    </location>
</feature>
<feature type="transmembrane region" description="Helical" evidence="1">
    <location>
        <begin position="146"/>
        <end position="164"/>
    </location>
</feature>
<proteinExistence type="predicted"/>
<keyword evidence="1" id="KW-0472">Membrane</keyword>
<evidence type="ECO:0000313" key="2">
    <source>
        <dbReference type="EMBL" id="GBF59028.1"/>
    </source>
</evidence>
<feature type="transmembrane region" description="Helical" evidence="1">
    <location>
        <begin position="301"/>
        <end position="321"/>
    </location>
</feature>